<gene>
    <name evidence="1" type="ORF">ACFP3R_20815</name>
</gene>
<reference evidence="2" key="1">
    <citation type="journal article" date="2019" name="Int. J. Syst. Evol. Microbiol.">
        <title>The Global Catalogue of Microorganisms (GCM) 10K type strain sequencing project: providing services to taxonomists for standard genome sequencing and annotation.</title>
        <authorList>
            <consortium name="The Broad Institute Genomics Platform"/>
            <consortium name="The Broad Institute Genome Sequencing Center for Infectious Disease"/>
            <person name="Wu L."/>
            <person name="Ma J."/>
        </authorList>
    </citation>
    <scope>NUCLEOTIDE SEQUENCE [LARGE SCALE GENOMIC DNA]</scope>
    <source>
        <strain evidence="2">CGMCC 4.7246</strain>
    </source>
</reference>
<protein>
    <submittedName>
        <fullName evidence="1">Uncharacterized protein</fullName>
    </submittedName>
</protein>
<evidence type="ECO:0000313" key="2">
    <source>
        <dbReference type="Proteomes" id="UP001596220"/>
    </source>
</evidence>
<dbReference type="Proteomes" id="UP001596220">
    <property type="component" value="Unassembled WGS sequence"/>
</dbReference>
<dbReference type="RefSeq" id="WP_380638019.1">
    <property type="nucleotide sequence ID" value="NZ_JBHSQO010000020.1"/>
</dbReference>
<sequence length="48" mass="4600">MVVGRGAVVPWSVGAGCSGSAAGRSRGTAAVPGVVLPVVVDLRGVLLV</sequence>
<evidence type="ECO:0000313" key="1">
    <source>
        <dbReference type="EMBL" id="MFC6091718.1"/>
    </source>
</evidence>
<keyword evidence="2" id="KW-1185">Reference proteome</keyword>
<accession>A0ABW1P8N5</accession>
<organism evidence="1 2">
    <name type="scientific">Saccharothrix lopnurensis</name>
    <dbReference type="NCBI Taxonomy" id="1670621"/>
    <lineage>
        <taxon>Bacteria</taxon>
        <taxon>Bacillati</taxon>
        <taxon>Actinomycetota</taxon>
        <taxon>Actinomycetes</taxon>
        <taxon>Pseudonocardiales</taxon>
        <taxon>Pseudonocardiaceae</taxon>
        <taxon>Saccharothrix</taxon>
    </lineage>
</organism>
<proteinExistence type="predicted"/>
<name>A0ABW1P8N5_9PSEU</name>
<comment type="caution">
    <text evidence="1">The sequence shown here is derived from an EMBL/GenBank/DDBJ whole genome shotgun (WGS) entry which is preliminary data.</text>
</comment>
<dbReference type="EMBL" id="JBHSQO010000020">
    <property type="protein sequence ID" value="MFC6091718.1"/>
    <property type="molecule type" value="Genomic_DNA"/>
</dbReference>
<dbReference type="PROSITE" id="PS51257">
    <property type="entry name" value="PROKAR_LIPOPROTEIN"/>
    <property type="match status" value="1"/>
</dbReference>